<keyword evidence="2" id="KW-1185">Reference proteome</keyword>
<protein>
    <submittedName>
        <fullName evidence="1">Uncharacterized protein</fullName>
    </submittedName>
</protein>
<gene>
    <name evidence="1" type="ORF">LARSCL_LOCUS22810</name>
</gene>
<evidence type="ECO:0000313" key="2">
    <source>
        <dbReference type="Proteomes" id="UP001497382"/>
    </source>
</evidence>
<dbReference type="Proteomes" id="UP001497382">
    <property type="component" value="Unassembled WGS sequence"/>
</dbReference>
<dbReference type="EMBL" id="CAXIEN010001014">
    <property type="protein sequence ID" value="CAL1301963.1"/>
    <property type="molecule type" value="Genomic_DNA"/>
</dbReference>
<comment type="caution">
    <text evidence="1">The sequence shown here is derived from an EMBL/GenBank/DDBJ whole genome shotgun (WGS) entry which is preliminary data.</text>
</comment>
<organism evidence="1 2">
    <name type="scientific">Larinioides sclopetarius</name>
    <dbReference type="NCBI Taxonomy" id="280406"/>
    <lineage>
        <taxon>Eukaryota</taxon>
        <taxon>Metazoa</taxon>
        <taxon>Ecdysozoa</taxon>
        <taxon>Arthropoda</taxon>
        <taxon>Chelicerata</taxon>
        <taxon>Arachnida</taxon>
        <taxon>Araneae</taxon>
        <taxon>Araneomorphae</taxon>
        <taxon>Entelegynae</taxon>
        <taxon>Araneoidea</taxon>
        <taxon>Araneidae</taxon>
        <taxon>Larinioides</taxon>
    </lineage>
</organism>
<accession>A0AAV2C1Z1</accession>
<evidence type="ECO:0000313" key="1">
    <source>
        <dbReference type="EMBL" id="CAL1301963.1"/>
    </source>
</evidence>
<feature type="non-terminal residue" evidence="1">
    <location>
        <position position="220"/>
    </location>
</feature>
<proteinExistence type="predicted"/>
<dbReference type="AlphaFoldDB" id="A0AAV2C1Z1"/>
<sequence length="220" mass="26146">MLRTLLMCPQSGQLSLLFVESLNKSFSFFQRNPFIFILKCEEFTICGLLYSLHFWKTQFRLMLRTLLMCPQSGQLSLLFVKSLNKSFSFFQRNPFIFILKCEEFTICGLLYSLHFWKTQFRLMLRTLLMCPQSGQLSLLFVESLNKSFSFFFNDQRNPFIFILKCEEFTICGLLYSLHFWKTQFRLMLRTLLMCPQSGQLSLLFVESLNKSFSFFQHGIL</sequence>
<name>A0AAV2C1Z1_9ARAC</name>
<reference evidence="1 2" key="1">
    <citation type="submission" date="2024-04" db="EMBL/GenBank/DDBJ databases">
        <authorList>
            <person name="Rising A."/>
            <person name="Reimegard J."/>
            <person name="Sonavane S."/>
            <person name="Akerstrom W."/>
            <person name="Nylinder S."/>
            <person name="Hedman E."/>
            <person name="Kallberg Y."/>
        </authorList>
    </citation>
    <scope>NUCLEOTIDE SEQUENCE [LARGE SCALE GENOMIC DNA]</scope>
</reference>